<reference evidence="9 10" key="1">
    <citation type="submission" date="2023-06" db="EMBL/GenBank/DDBJ databases">
        <title>Aquibacillus rhizosphaerae LR5S19.</title>
        <authorList>
            <person name="Sun J.-Q."/>
        </authorList>
    </citation>
    <scope>NUCLEOTIDE SEQUENCE [LARGE SCALE GENOMIC DNA]</scope>
    <source>
        <strain evidence="9 10">LR5S19</strain>
    </source>
</reference>
<keyword evidence="3" id="KW-1003">Cell membrane</keyword>
<dbReference type="InterPro" id="IPR035906">
    <property type="entry name" value="MetI-like_sf"/>
</dbReference>
<comment type="similarity">
    <text evidence="7">Belongs to the binding-protein-dependent transport system permease family.</text>
</comment>
<evidence type="ECO:0000256" key="3">
    <source>
        <dbReference type="ARBA" id="ARBA00022475"/>
    </source>
</evidence>
<feature type="transmembrane region" description="Helical" evidence="7">
    <location>
        <begin position="195"/>
        <end position="222"/>
    </location>
</feature>
<evidence type="ECO:0000256" key="6">
    <source>
        <dbReference type="ARBA" id="ARBA00023136"/>
    </source>
</evidence>
<evidence type="ECO:0000256" key="1">
    <source>
        <dbReference type="ARBA" id="ARBA00004651"/>
    </source>
</evidence>
<name>A0ABT7L9I9_9BACI</name>
<gene>
    <name evidence="9" type="ORF">QQS35_19015</name>
</gene>
<accession>A0ABT7L9I9</accession>
<keyword evidence="6 7" id="KW-0472">Membrane</keyword>
<dbReference type="PROSITE" id="PS50928">
    <property type="entry name" value="ABC_TM1"/>
    <property type="match status" value="1"/>
</dbReference>
<dbReference type="Pfam" id="PF00528">
    <property type="entry name" value="BPD_transp_1"/>
    <property type="match status" value="1"/>
</dbReference>
<comment type="caution">
    <text evidence="9">The sequence shown here is derived from an EMBL/GenBank/DDBJ whole genome shotgun (WGS) entry which is preliminary data.</text>
</comment>
<feature type="transmembrane region" description="Helical" evidence="7">
    <location>
        <begin position="242"/>
        <end position="265"/>
    </location>
</feature>
<evidence type="ECO:0000256" key="4">
    <source>
        <dbReference type="ARBA" id="ARBA00022692"/>
    </source>
</evidence>
<feature type="transmembrane region" description="Helical" evidence="7">
    <location>
        <begin position="143"/>
        <end position="166"/>
    </location>
</feature>
<sequence>MKKSIQSKSKMKHVIRYIVVSILLIWSLFPVYWMLNNSFKNRIEQFSDTPTFYPNQVTLENYMTLFLELGFHKALLNSLLIATVATTIAVFIGALAAYSLSRYRFIGRKGLLVWILLTRIFPPVTFVIPLYEMMGNAGLLNTRIALILAYIAFNLPFAIWLLIGFFNEVPFELEESAMIDGASPFQTFRKVVLPLIIPGIGATAIFTFITAWNEFLYAMIFIQSPELSTVPVALSGLITEYLVLWGPMSAGGILSAIPIVLLVYLMQDTFIKGLTLGAVKG</sequence>
<evidence type="ECO:0000313" key="9">
    <source>
        <dbReference type="EMBL" id="MDL4842529.1"/>
    </source>
</evidence>
<feature type="transmembrane region" description="Helical" evidence="7">
    <location>
        <begin position="14"/>
        <end position="35"/>
    </location>
</feature>
<evidence type="ECO:0000256" key="2">
    <source>
        <dbReference type="ARBA" id="ARBA00022448"/>
    </source>
</evidence>
<dbReference type="InterPro" id="IPR050901">
    <property type="entry name" value="BP-dep_ABC_trans_perm"/>
</dbReference>
<proteinExistence type="inferred from homology"/>
<keyword evidence="4 7" id="KW-0812">Transmembrane</keyword>
<evidence type="ECO:0000256" key="7">
    <source>
        <dbReference type="RuleBase" id="RU363032"/>
    </source>
</evidence>
<organism evidence="9 10">
    <name type="scientific">Aquibacillus rhizosphaerae</name>
    <dbReference type="NCBI Taxonomy" id="3051431"/>
    <lineage>
        <taxon>Bacteria</taxon>
        <taxon>Bacillati</taxon>
        <taxon>Bacillota</taxon>
        <taxon>Bacilli</taxon>
        <taxon>Bacillales</taxon>
        <taxon>Bacillaceae</taxon>
        <taxon>Aquibacillus</taxon>
    </lineage>
</organism>
<keyword evidence="2 7" id="KW-0813">Transport</keyword>
<feature type="domain" description="ABC transmembrane type-1" evidence="8">
    <location>
        <begin position="75"/>
        <end position="266"/>
    </location>
</feature>
<dbReference type="Proteomes" id="UP001235343">
    <property type="component" value="Unassembled WGS sequence"/>
</dbReference>
<evidence type="ECO:0000256" key="5">
    <source>
        <dbReference type="ARBA" id="ARBA00022989"/>
    </source>
</evidence>
<dbReference type="RefSeq" id="WP_285933800.1">
    <property type="nucleotide sequence ID" value="NZ_JASTZU010000058.1"/>
</dbReference>
<dbReference type="PANTHER" id="PTHR32243">
    <property type="entry name" value="MALTOSE TRANSPORT SYSTEM PERMEASE-RELATED"/>
    <property type="match status" value="1"/>
</dbReference>
<dbReference type="EMBL" id="JASTZU010000058">
    <property type="protein sequence ID" value="MDL4842529.1"/>
    <property type="molecule type" value="Genomic_DNA"/>
</dbReference>
<comment type="subcellular location">
    <subcellularLocation>
        <location evidence="1 7">Cell membrane</location>
        <topology evidence="1 7">Multi-pass membrane protein</topology>
    </subcellularLocation>
</comment>
<evidence type="ECO:0000313" key="10">
    <source>
        <dbReference type="Proteomes" id="UP001235343"/>
    </source>
</evidence>
<dbReference type="PANTHER" id="PTHR32243:SF18">
    <property type="entry name" value="INNER MEMBRANE ABC TRANSPORTER PERMEASE PROTEIN YCJP"/>
    <property type="match status" value="1"/>
</dbReference>
<protein>
    <submittedName>
        <fullName evidence="9">Carbohydrate ABC transporter permease</fullName>
    </submittedName>
</protein>
<keyword evidence="10" id="KW-1185">Reference proteome</keyword>
<dbReference type="CDD" id="cd06261">
    <property type="entry name" value="TM_PBP2"/>
    <property type="match status" value="1"/>
</dbReference>
<feature type="transmembrane region" description="Helical" evidence="7">
    <location>
        <begin position="74"/>
        <end position="98"/>
    </location>
</feature>
<dbReference type="SUPFAM" id="SSF161098">
    <property type="entry name" value="MetI-like"/>
    <property type="match status" value="1"/>
</dbReference>
<dbReference type="InterPro" id="IPR000515">
    <property type="entry name" value="MetI-like"/>
</dbReference>
<feature type="transmembrane region" description="Helical" evidence="7">
    <location>
        <begin position="110"/>
        <end position="131"/>
    </location>
</feature>
<evidence type="ECO:0000259" key="8">
    <source>
        <dbReference type="PROSITE" id="PS50928"/>
    </source>
</evidence>
<dbReference type="Gene3D" id="1.10.3720.10">
    <property type="entry name" value="MetI-like"/>
    <property type="match status" value="1"/>
</dbReference>
<keyword evidence="5 7" id="KW-1133">Transmembrane helix</keyword>